<dbReference type="AlphaFoldDB" id="A0A1M5Z0D9"/>
<dbReference type="SUPFAM" id="SSF53067">
    <property type="entry name" value="Actin-like ATPase domain"/>
    <property type="match status" value="1"/>
</dbReference>
<evidence type="ECO:0000313" key="2">
    <source>
        <dbReference type="EMBL" id="SHI17528.1"/>
    </source>
</evidence>
<dbReference type="EMBL" id="FQXJ01000009">
    <property type="protein sequence ID" value="SHI17528.1"/>
    <property type="molecule type" value="Genomic_DNA"/>
</dbReference>
<dbReference type="RefSeq" id="WP_073030341.1">
    <property type="nucleotide sequence ID" value="NZ_FQXJ01000009.1"/>
</dbReference>
<proteinExistence type="predicted"/>
<evidence type="ECO:0000256" key="1">
    <source>
        <dbReference type="SAM" id="Phobius"/>
    </source>
</evidence>
<keyword evidence="1" id="KW-1133">Transmembrane helix</keyword>
<keyword evidence="3" id="KW-1185">Reference proteome</keyword>
<dbReference type="Proteomes" id="UP000183954">
    <property type="component" value="Unassembled WGS sequence"/>
</dbReference>
<protein>
    <submittedName>
        <fullName evidence="2">Type IV pilus assembly protein PilM</fullName>
    </submittedName>
</protein>
<dbReference type="OrthoDB" id="1790346at2"/>
<dbReference type="STRING" id="1121420.SAMN02746098_02802"/>
<name>A0A1M5Z0D9_9FIRM</name>
<reference evidence="3" key="1">
    <citation type="submission" date="2016-11" db="EMBL/GenBank/DDBJ databases">
        <authorList>
            <person name="Varghese N."/>
            <person name="Submissions S."/>
        </authorList>
    </citation>
    <scope>NUCLEOTIDE SEQUENCE [LARGE SCALE GENOMIC DNA]</scope>
    <source>
        <strain evidence="3">DSM 15449</strain>
    </source>
</reference>
<keyword evidence="1" id="KW-0812">Transmembrane</keyword>
<dbReference type="Gene3D" id="3.30.420.40">
    <property type="match status" value="2"/>
</dbReference>
<dbReference type="Gene3D" id="3.30.1490.300">
    <property type="match status" value="1"/>
</dbReference>
<dbReference type="InterPro" id="IPR043129">
    <property type="entry name" value="ATPase_NBD"/>
</dbReference>
<accession>A0A1M5Z0D9</accession>
<sequence>MRKSSMVFEVTDGEIRGFCFSIPPFRKLVHNSSAVKFDRIPIPTGIIEQGIVRDENSLIGILSTYRLQHPGNCQKVYLAVSLQQGFIGSYTLPWLSKYDRKSAIPLLVDEEISIPRSDLLYDFLVISDEKHKGLQVLLGATRRSILEQYAFIFGQAGFSVSGADFAYSVLGQALGFEADKDVLYLQGDSGSLHMALFRGVVPKSVRSLPSLLSKDASANEGREQGRIDEWKNEVGRFLLYHRTQQPDYNLKRLVWSGGPEIAQLAQALAASNHNLMVEEAMLKDIPDSWQKLLEDNKGFAEVTMGYGQRILSDRPGLNLWCQPVAKQKVKKTYLGLVFLASVFLIAGTLSWLSLCQRASTLQEEITQLSTEGAGIEEQNRQQEALASAWNKVSIHSEKIGERLAQVQDLSGAELKIEQIVFKQGSLSVRGSANDSKSVQGIINSLRALGWEDPSLSGYKLTALKNVEFILNAKQGGDYD</sequence>
<keyword evidence="1" id="KW-0472">Membrane</keyword>
<gene>
    <name evidence="2" type="ORF">SAMN02746098_02802</name>
</gene>
<feature type="transmembrane region" description="Helical" evidence="1">
    <location>
        <begin position="333"/>
        <end position="354"/>
    </location>
</feature>
<evidence type="ECO:0000313" key="3">
    <source>
        <dbReference type="Proteomes" id="UP000183954"/>
    </source>
</evidence>
<organism evidence="2 3">
    <name type="scientific">Desulfosporosinus lacus DSM 15449</name>
    <dbReference type="NCBI Taxonomy" id="1121420"/>
    <lineage>
        <taxon>Bacteria</taxon>
        <taxon>Bacillati</taxon>
        <taxon>Bacillota</taxon>
        <taxon>Clostridia</taxon>
        <taxon>Eubacteriales</taxon>
        <taxon>Desulfitobacteriaceae</taxon>
        <taxon>Desulfosporosinus</taxon>
    </lineage>
</organism>